<protein>
    <submittedName>
        <fullName evidence="3">5-bromo-4-chloroindolyl phosphate hydrolysis protein</fullName>
    </submittedName>
</protein>
<reference evidence="4" key="1">
    <citation type="submission" date="2016-11" db="EMBL/GenBank/DDBJ databases">
        <authorList>
            <person name="Varghese N."/>
            <person name="Submissions S."/>
        </authorList>
    </citation>
    <scope>NUCLEOTIDE SEQUENCE [LARGE SCALE GENOMIC DNA]</scope>
    <source>
        <strain evidence="4">DSM 29440</strain>
    </source>
</reference>
<keyword evidence="2" id="KW-0812">Transmembrane</keyword>
<feature type="transmembrane region" description="Helical" evidence="2">
    <location>
        <begin position="70"/>
        <end position="88"/>
    </location>
</feature>
<dbReference type="OrthoDB" id="7375296at2"/>
<gene>
    <name evidence="3" type="ORF">SAMN05444002_0715</name>
</gene>
<proteinExistence type="predicted"/>
<evidence type="ECO:0000313" key="3">
    <source>
        <dbReference type="EMBL" id="SIN81795.1"/>
    </source>
</evidence>
<keyword evidence="2" id="KW-1133">Transmembrane helix</keyword>
<organism evidence="3 4">
    <name type="scientific">Vannielia litorea</name>
    <dbReference type="NCBI Taxonomy" id="1217970"/>
    <lineage>
        <taxon>Bacteria</taxon>
        <taxon>Pseudomonadati</taxon>
        <taxon>Pseudomonadota</taxon>
        <taxon>Alphaproteobacteria</taxon>
        <taxon>Rhodobacterales</taxon>
        <taxon>Paracoccaceae</taxon>
        <taxon>Vannielia</taxon>
    </lineage>
</organism>
<dbReference type="STRING" id="1217970.SAMN05444002_0715"/>
<feature type="transmembrane region" description="Helical" evidence="2">
    <location>
        <begin position="136"/>
        <end position="153"/>
    </location>
</feature>
<dbReference type="InterPro" id="IPR018770">
    <property type="entry name" value="ChloroindolylP_hydrolase"/>
</dbReference>
<feature type="region of interest" description="Disordered" evidence="1">
    <location>
        <begin position="1"/>
        <end position="32"/>
    </location>
</feature>
<evidence type="ECO:0000256" key="1">
    <source>
        <dbReference type="SAM" id="MobiDB-lite"/>
    </source>
</evidence>
<dbReference type="EMBL" id="FSRL01000001">
    <property type="protein sequence ID" value="SIN81795.1"/>
    <property type="molecule type" value="Genomic_DNA"/>
</dbReference>
<sequence>MAERYGGKFSPKGSQAGDAGVKPAPGAPKVSSMAPRFAGATRARAGMRSNLMFVVPLVFLWHAFTSDPTGLALYLAAVGVLLLAAWLTREGLKAQEAWEARKVARRPGIPRKLFGSALTGAGLGLVGLAGHGVLEAVIFAILGAGLHGFAFGLDPMSDKGMEGIDTHQQDRVARAVGEAEAHLAAMADAVKRAGDRGVADRVARFSQTARTMFRTVEEDPRDLTAARKFMGVYLMGARDATVKFADFYARKHDPKAREDYLALLDEMESNYAQRTEKLLLDDKTDLDIEIEVLRERLQREGAV</sequence>
<dbReference type="Pfam" id="PF10112">
    <property type="entry name" value="Halogen_Hydrol"/>
    <property type="match status" value="1"/>
</dbReference>
<name>A0A1N6EFE7_9RHOB</name>
<feature type="transmembrane region" description="Helical" evidence="2">
    <location>
        <begin position="45"/>
        <end position="64"/>
    </location>
</feature>
<evidence type="ECO:0000256" key="2">
    <source>
        <dbReference type="SAM" id="Phobius"/>
    </source>
</evidence>
<dbReference type="RefSeq" id="WP_074254867.1">
    <property type="nucleotide sequence ID" value="NZ_FSRL01000001.1"/>
</dbReference>
<evidence type="ECO:0000313" key="4">
    <source>
        <dbReference type="Proteomes" id="UP000184932"/>
    </source>
</evidence>
<keyword evidence="2" id="KW-0472">Membrane</keyword>
<dbReference type="AlphaFoldDB" id="A0A1N6EFE7"/>
<keyword evidence="4" id="KW-1185">Reference proteome</keyword>
<dbReference type="Proteomes" id="UP000184932">
    <property type="component" value="Unassembled WGS sequence"/>
</dbReference>
<feature type="transmembrane region" description="Helical" evidence="2">
    <location>
        <begin position="109"/>
        <end position="130"/>
    </location>
</feature>
<accession>A0A1N6EFE7</accession>